<dbReference type="Pfam" id="PF00059">
    <property type="entry name" value="Lectin_C"/>
    <property type="match status" value="2"/>
</dbReference>
<keyword evidence="6" id="KW-1185">Reference proteome</keyword>
<evidence type="ECO:0000259" key="4">
    <source>
        <dbReference type="PROSITE" id="PS50234"/>
    </source>
</evidence>
<feature type="domain" description="C-type lectin" evidence="3">
    <location>
        <begin position="949"/>
        <end position="1063"/>
    </location>
</feature>
<feature type="chain" id="PRO_5043123467" evidence="2">
    <location>
        <begin position="21"/>
        <end position="1076"/>
    </location>
</feature>
<evidence type="ECO:0000313" key="6">
    <source>
        <dbReference type="Proteomes" id="UP000268014"/>
    </source>
</evidence>
<accession>A0A0N4W7R3</accession>
<dbReference type="SUPFAM" id="SSF53300">
    <property type="entry name" value="vWA-like"/>
    <property type="match status" value="3"/>
</dbReference>
<dbReference type="STRING" id="6290.A0A0N4W7R3"/>
<dbReference type="Proteomes" id="UP000268014">
    <property type="component" value="Unassembled WGS sequence"/>
</dbReference>
<dbReference type="Gene3D" id="3.10.100.10">
    <property type="entry name" value="Mannose-Binding Protein A, subunit A"/>
    <property type="match status" value="2"/>
</dbReference>
<feature type="signal peptide" evidence="2">
    <location>
        <begin position="1"/>
        <end position="20"/>
    </location>
</feature>
<evidence type="ECO:0000313" key="7">
    <source>
        <dbReference type="WBParaSite" id="HPLM_0000619301-mRNA-1"/>
    </source>
</evidence>
<dbReference type="WBParaSite" id="HPLM_0000619301-mRNA-1">
    <property type="protein sequence ID" value="HPLM_0000619301-mRNA-1"/>
    <property type="gene ID" value="HPLM_0000619301"/>
</dbReference>
<dbReference type="OrthoDB" id="5817090at2759"/>
<dbReference type="InterPro" id="IPR002035">
    <property type="entry name" value="VWF_A"/>
</dbReference>
<feature type="domain" description="C-type lectin" evidence="3">
    <location>
        <begin position="439"/>
        <end position="542"/>
    </location>
</feature>
<dbReference type="PANTHER" id="PTHR31024">
    <property type="entry name" value="C-TYPE LECTIN"/>
    <property type="match status" value="1"/>
</dbReference>
<protein>
    <submittedName>
        <fullName evidence="7">VWFA domain-containing protein</fullName>
    </submittedName>
</protein>
<dbReference type="PROSITE" id="PS00615">
    <property type="entry name" value="C_TYPE_LECTIN_1"/>
    <property type="match status" value="1"/>
</dbReference>
<dbReference type="EMBL" id="UZAF01016452">
    <property type="protein sequence ID" value="VDO28235.1"/>
    <property type="molecule type" value="Genomic_DNA"/>
</dbReference>
<dbReference type="InterPro" id="IPR018378">
    <property type="entry name" value="C-type_lectin_CS"/>
</dbReference>
<dbReference type="PROSITE" id="PS51257">
    <property type="entry name" value="PROKAR_LIPOPROTEIN"/>
    <property type="match status" value="1"/>
</dbReference>
<reference evidence="5 6" key="2">
    <citation type="submission" date="2018-11" db="EMBL/GenBank/DDBJ databases">
        <authorList>
            <consortium name="Pathogen Informatics"/>
        </authorList>
    </citation>
    <scope>NUCLEOTIDE SEQUENCE [LARGE SCALE GENOMIC DNA]</scope>
    <source>
        <strain evidence="5 6">MHpl1</strain>
    </source>
</reference>
<dbReference type="InterPro" id="IPR001304">
    <property type="entry name" value="C-type_lectin-like"/>
</dbReference>
<dbReference type="InterPro" id="IPR016187">
    <property type="entry name" value="CTDL_fold"/>
</dbReference>
<dbReference type="SMART" id="SM00034">
    <property type="entry name" value="CLECT"/>
    <property type="match status" value="2"/>
</dbReference>
<evidence type="ECO:0000313" key="5">
    <source>
        <dbReference type="EMBL" id="VDO28235.1"/>
    </source>
</evidence>
<sequence length="1076" mass="119128">MPRLVLYALYLLGAAYICNASFSCTTADSSHYSCTRDVILAIDATSNMVTKDNIRAEFDFIENWILPRLDIRKGFVDVGVTAYGTGSTTIYDFNYNRQQICDNMEKLWNNVDIDSASNVPLSRTIRNLFNNFGFDYTSLVLFTGDREQADVDAAGAQVEFYIENRLALNFSVVVVNYGNCSFNSWPQMHTNTYDAKTINVDQLSNYVDDSICTPSDPSSTPLPTIPEHLTTTANIQPTPEPTPTVPSLPVANINNTGCNCVLKTVWLDVFLLMEATTAMTPAGITSATDYVVSAFTKVTVGQAEQYQTRFGVIRYASSVDLIADLNVYTSTADLFDLSISSLNETGTNIEGSGGYNDPTQAANEFREDGGTIITIEYAQEHGLAVPLLRTLASPNYNLTNKKDDGTMLRADDLRNLLCEANCFCRTNWKPYNADKWDAPQGGCYFPVGISAIQMLANRTCYRERDAVLALDEDANKNFFLLSVFSSKTKFWLGLEYDGSQWTWPGGYSAGYTNWGPGQPDYSKGNCAYMQQYSGFSTRCQCSSLLLGTAYICDGSFSCYSDDNSHYSCSRHVILAIDATQDMVTKDNIHAEFDFIENWMLPQLDLRDGFVYVGMTAYGTRSTTVYDYNYNRRRLCLNVEEIWNSVDIDSASNVSLSTDQADVDAAGAQLEYYIENRLALNFSVVVVNYGNCSFSSWPQMHTNAYDANTIDLDKLSNYVDESICDLSGPSTPLSTIPEQQTTTANIKPTPEPTPTVPSLPVANINNTGCNCVLKTVWLDVFLLMEATTAMTPAGITSATDYVVSAFTKLTVGQAEQYQTRFGVIRYASSVDLIADLNFYNSTADLFDLTISSLNETGTNIEGSGGYNDPTQAASAFREYGGTIITIDYVQEHGLAVPLLRTLASPNYNLTNKKDDGTMLQADELRRLLCEANCFCRTNWMPYNADKWDAPQGGCYFPVGISSIQMLANRTCLRDKGAVLALDEDASKNFFLLSAFSSKTKFWLGLEYDGSQWAWSGGYSTGYTNWGPGQPDYSKGDCAYMQQYSGFSSGWFSDDCNNDHNYICQTRPCDSTNYCAAE</sequence>
<evidence type="ECO:0000256" key="2">
    <source>
        <dbReference type="SAM" id="SignalP"/>
    </source>
</evidence>
<feature type="domain" description="VWFA" evidence="4">
    <location>
        <begin position="778"/>
        <end position="846"/>
    </location>
</feature>
<dbReference type="Gene3D" id="3.40.50.410">
    <property type="entry name" value="von Willebrand factor, type A domain"/>
    <property type="match status" value="2"/>
</dbReference>
<dbReference type="InterPro" id="IPR016186">
    <property type="entry name" value="C-type_lectin-like/link_sf"/>
</dbReference>
<evidence type="ECO:0000259" key="3">
    <source>
        <dbReference type="PROSITE" id="PS50041"/>
    </source>
</evidence>
<dbReference type="PROSITE" id="PS50234">
    <property type="entry name" value="VWFA"/>
    <property type="match status" value="2"/>
</dbReference>
<proteinExistence type="predicted"/>
<dbReference type="OMA" id="CFCRTNW"/>
<keyword evidence="1" id="KW-1015">Disulfide bond</keyword>
<feature type="domain" description="VWFA" evidence="4">
    <location>
        <begin position="268"/>
        <end position="336"/>
    </location>
</feature>
<organism evidence="7">
    <name type="scientific">Haemonchus placei</name>
    <name type="common">Barber's pole worm</name>
    <dbReference type="NCBI Taxonomy" id="6290"/>
    <lineage>
        <taxon>Eukaryota</taxon>
        <taxon>Metazoa</taxon>
        <taxon>Ecdysozoa</taxon>
        <taxon>Nematoda</taxon>
        <taxon>Chromadorea</taxon>
        <taxon>Rhabditida</taxon>
        <taxon>Rhabditina</taxon>
        <taxon>Rhabditomorpha</taxon>
        <taxon>Strongyloidea</taxon>
        <taxon>Trichostrongylidae</taxon>
        <taxon>Haemonchus</taxon>
    </lineage>
</organism>
<dbReference type="PANTHER" id="PTHR31024:SF3">
    <property type="entry name" value="C-TYPE LECTIN-RELATED"/>
    <property type="match status" value="1"/>
</dbReference>
<keyword evidence="2" id="KW-0732">Signal</keyword>
<gene>
    <name evidence="5" type="ORF">HPLM_LOCUS6185</name>
</gene>
<reference evidence="7" key="1">
    <citation type="submission" date="2016-04" db="UniProtKB">
        <authorList>
            <consortium name="WormBaseParasite"/>
        </authorList>
    </citation>
    <scope>IDENTIFICATION</scope>
</reference>
<dbReference type="SUPFAM" id="SSF56436">
    <property type="entry name" value="C-type lectin-like"/>
    <property type="match status" value="2"/>
</dbReference>
<dbReference type="CDD" id="cd00037">
    <property type="entry name" value="CLECT"/>
    <property type="match status" value="2"/>
</dbReference>
<dbReference type="AlphaFoldDB" id="A0A0N4W7R3"/>
<dbReference type="InterPro" id="IPR036465">
    <property type="entry name" value="vWFA_dom_sf"/>
</dbReference>
<evidence type="ECO:0000256" key="1">
    <source>
        <dbReference type="ARBA" id="ARBA00023157"/>
    </source>
</evidence>
<name>A0A0N4W7R3_HAEPC</name>
<dbReference type="PROSITE" id="PS50041">
    <property type="entry name" value="C_TYPE_LECTIN_2"/>
    <property type="match status" value="2"/>
</dbReference>